<evidence type="ECO:0000256" key="2">
    <source>
        <dbReference type="SAM" id="Phobius"/>
    </source>
</evidence>
<keyword evidence="2" id="KW-1133">Transmembrane helix</keyword>
<keyword evidence="2" id="KW-0812">Transmembrane</keyword>
<dbReference type="AlphaFoldDB" id="A0A4R2TQ95"/>
<dbReference type="Proteomes" id="UP000295504">
    <property type="component" value="Unassembled WGS sequence"/>
</dbReference>
<keyword evidence="4" id="KW-1185">Reference proteome</keyword>
<dbReference type="EMBL" id="SLYC01000009">
    <property type="protein sequence ID" value="TCQ03485.1"/>
    <property type="molecule type" value="Genomic_DNA"/>
</dbReference>
<name>A0A4R2TQ95_9FIRM</name>
<feature type="coiled-coil region" evidence="1">
    <location>
        <begin position="39"/>
        <end position="73"/>
    </location>
</feature>
<proteinExistence type="predicted"/>
<keyword evidence="1" id="KW-0175">Coiled coil</keyword>
<organism evidence="3 4">
    <name type="scientific">Serpentinicella alkaliphila</name>
    <dbReference type="NCBI Taxonomy" id="1734049"/>
    <lineage>
        <taxon>Bacteria</taxon>
        <taxon>Bacillati</taxon>
        <taxon>Bacillota</taxon>
        <taxon>Clostridia</taxon>
        <taxon>Peptostreptococcales</taxon>
        <taxon>Natronincolaceae</taxon>
        <taxon>Serpentinicella</taxon>
    </lineage>
</organism>
<evidence type="ECO:0000313" key="3">
    <source>
        <dbReference type="EMBL" id="TCQ03485.1"/>
    </source>
</evidence>
<comment type="caution">
    <text evidence="3">The sequence shown here is derived from an EMBL/GenBank/DDBJ whole genome shotgun (WGS) entry which is preliminary data.</text>
</comment>
<evidence type="ECO:0000313" key="4">
    <source>
        <dbReference type="Proteomes" id="UP000295504"/>
    </source>
</evidence>
<gene>
    <name evidence="3" type="ORF">EDD79_100970</name>
</gene>
<evidence type="ECO:0000256" key="1">
    <source>
        <dbReference type="SAM" id="Coils"/>
    </source>
</evidence>
<sequence>MFVLDGNLNFLWICTILFIISSVFLATKRPNKNQKVAKSDNYHLELLKLNSSINELKKENEKLKAEIKRINSCIQYICDQCKIFY</sequence>
<reference evidence="3 4" key="1">
    <citation type="submission" date="2019-03" db="EMBL/GenBank/DDBJ databases">
        <title>Genomic Encyclopedia of Type Strains, Phase IV (KMG-IV): sequencing the most valuable type-strain genomes for metagenomic binning, comparative biology and taxonomic classification.</title>
        <authorList>
            <person name="Goeker M."/>
        </authorList>
    </citation>
    <scope>NUCLEOTIDE SEQUENCE [LARGE SCALE GENOMIC DNA]</scope>
    <source>
        <strain evidence="3 4">DSM 100013</strain>
    </source>
</reference>
<protein>
    <submittedName>
        <fullName evidence="3">Uncharacterized protein</fullName>
    </submittedName>
</protein>
<accession>A0A4R2TQ95</accession>
<keyword evidence="2" id="KW-0472">Membrane</keyword>
<feature type="transmembrane region" description="Helical" evidence="2">
    <location>
        <begin position="6"/>
        <end position="26"/>
    </location>
</feature>